<dbReference type="PANTHER" id="PTHR30582:SF24">
    <property type="entry name" value="L,D-TRANSPEPTIDASE ERFK_SRFK-RELATED"/>
    <property type="match status" value="1"/>
</dbReference>
<dbReference type="CDD" id="cd16913">
    <property type="entry name" value="YkuD_like"/>
    <property type="match status" value="1"/>
</dbReference>
<evidence type="ECO:0000256" key="4">
    <source>
        <dbReference type="ARBA" id="ARBA00022679"/>
    </source>
</evidence>
<evidence type="ECO:0000313" key="12">
    <source>
        <dbReference type="Proteomes" id="UP000787472"/>
    </source>
</evidence>
<evidence type="ECO:0000313" key="11">
    <source>
        <dbReference type="EMBL" id="NHO65746.1"/>
    </source>
</evidence>
<feature type="active site" description="Proton donor/acceptor" evidence="9">
    <location>
        <position position="188"/>
    </location>
</feature>
<dbReference type="GO" id="GO:0008360">
    <property type="term" value="P:regulation of cell shape"/>
    <property type="evidence" value="ECO:0007669"/>
    <property type="project" value="UniProtKB-UniRule"/>
</dbReference>
<comment type="caution">
    <text evidence="11">The sequence shown here is derived from an EMBL/GenBank/DDBJ whole genome shotgun (WGS) entry which is preliminary data.</text>
</comment>
<dbReference type="GO" id="GO:0016757">
    <property type="term" value="F:glycosyltransferase activity"/>
    <property type="evidence" value="ECO:0007669"/>
    <property type="project" value="UniProtKB-KW"/>
</dbReference>
<dbReference type="GO" id="GO:0071972">
    <property type="term" value="F:peptidoglycan L,D-transpeptidase activity"/>
    <property type="evidence" value="ECO:0007669"/>
    <property type="project" value="TreeGrafter"/>
</dbReference>
<dbReference type="PANTHER" id="PTHR30582">
    <property type="entry name" value="L,D-TRANSPEPTIDASE"/>
    <property type="match status" value="1"/>
</dbReference>
<dbReference type="InterPro" id="IPR018392">
    <property type="entry name" value="LysM"/>
</dbReference>
<dbReference type="Pfam" id="PF03734">
    <property type="entry name" value="YkuD"/>
    <property type="match status" value="1"/>
</dbReference>
<dbReference type="AlphaFoldDB" id="A0A9E5JUK2"/>
<reference evidence="11" key="1">
    <citation type="submission" date="2020-03" db="EMBL/GenBank/DDBJ databases">
        <authorList>
            <person name="Guo F."/>
        </authorList>
    </citation>
    <scope>NUCLEOTIDE SEQUENCE</scope>
    <source>
        <strain evidence="11">JCM 30134</strain>
    </source>
</reference>
<proteinExistence type="inferred from homology"/>
<evidence type="ECO:0000256" key="9">
    <source>
        <dbReference type="PROSITE-ProRule" id="PRU01373"/>
    </source>
</evidence>
<evidence type="ECO:0000256" key="8">
    <source>
        <dbReference type="ARBA" id="ARBA00023316"/>
    </source>
</evidence>
<organism evidence="11 12">
    <name type="scientific">Pseudomaricurvus hydrocarbonicus</name>
    <dbReference type="NCBI Taxonomy" id="1470433"/>
    <lineage>
        <taxon>Bacteria</taxon>
        <taxon>Pseudomonadati</taxon>
        <taxon>Pseudomonadota</taxon>
        <taxon>Gammaproteobacteria</taxon>
        <taxon>Cellvibrionales</taxon>
        <taxon>Cellvibrionaceae</taxon>
        <taxon>Pseudomaricurvus</taxon>
    </lineage>
</organism>
<comment type="pathway">
    <text evidence="1 9">Cell wall biogenesis; peptidoglycan biosynthesis.</text>
</comment>
<dbReference type="InterPro" id="IPR050979">
    <property type="entry name" value="LD-transpeptidase"/>
</dbReference>
<keyword evidence="4" id="KW-0808">Transferase</keyword>
<dbReference type="GO" id="GO:0071555">
    <property type="term" value="P:cell wall organization"/>
    <property type="evidence" value="ECO:0007669"/>
    <property type="project" value="UniProtKB-UniRule"/>
</dbReference>
<feature type="domain" description="L,D-TPase catalytic" evidence="10">
    <location>
        <begin position="89"/>
        <end position="228"/>
    </location>
</feature>
<evidence type="ECO:0000256" key="5">
    <source>
        <dbReference type="ARBA" id="ARBA00022801"/>
    </source>
</evidence>
<keyword evidence="5" id="KW-0378">Hydrolase</keyword>
<evidence type="ECO:0000256" key="2">
    <source>
        <dbReference type="ARBA" id="ARBA00005992"/>
    </source>
</evidence>
<keyword evidence="6 9" id="KW-0133">Cell shape</keyword>
<sequence>MSIGGAWFPVVGSVHAMSYPLPTGNDGLIGTIETVAARYEDTLLDIAVHYGIGQEEIVWANPHVDRWLPGEGTPVIIPSSFILPRTPLKGLVLNLPEMRLYFYPKAGQGKTPVVETYPVSIGRQDWDTPQGTTRIISKVKNPAWYPPDSIRLEHEQRGESLPRVVPPGPDNPLGNYALKLEIPGYLIHGTNKTFGIGLQASHGCIRLSPGDIEQLFPQVASGTAVRIVNQPAKAGWLGDTLYLEVHPLLENLQHGEDQAKELVDAVHNAVSQALRDREVQRDRRVNLNTVALEAAIRSASGLPVAIATLQ</sequence>
<protein>
    <submittedName>
        <fullName evidence="11">L,D-transpeptidase family protein</fullName>
    </submittedName>
</protein>
<dbReference type="SUPFAM" id="SSF141523">
    <property type="entry name" value="L,D-transpeptidase catalytic domain-like"/>
    <property type="match status" value="1"/>
</dbReference>
<evidence type="ECO:0000256" key="3">
    <source>
        <dbReference type="ARBA" id="ARBA00022676"/>
    </source>
</evidence>
<dbReference type="CDD" id="cd00118">
    <property type="entry name" value="LysM"/>
    <property type="match status" value="1"/>
</dbReference>
<dbReference type="InterPro" id="IPR005490">
    <property type="entry name" value="LD_TPept_cat_dom"/>
</dbReference>
<name>A0A9E5JUK2_9GAMM</name>
<gene>
    <name evidence="11" type="ORF">G8770_09355</name>
</gene>
<keyword evidence="7 9" id="KW-0573">Peptidoglycan synthesis</keyword>
<dbReference type="GO" id="GO:0005576">
    <property type="term" value="C:extracellular region"/>
    <property type="evidence" value="ECO:0007669"/>
    <property type="project" value="TreeGrafter"/>
</dbReference>
<evidence type="ECO:0000259" key="10">
    <source>
        <dbReference type="PROSITE" id="PS52029"/>
    </source>
</evidence>
<dbReference type="Gene3D" id="2.40.440.10">
    <property type="entry name" value="L,D-transpeptidase catalytic domain-like"/>
    <property type="match status" value="1"/>
</dbReference>
<dbReference type="InterPro" id="IPR038063">
    <property type="entry name" value="Transpep_catalytic_dom"/>
</dbReference>
<evidence type="ECO:0000256" key="1">
    <source>
        <dbReference type="ARBA" id="ARBA00004752"/>
    </source>
</evidence>
<keyword evidence="12" id="KW-1185">Reference proteome</keyword>
<dbReference type="GO" id="GO:0018104">
    <property type="term" value="P:peptidoglycan-protein cross-linking"/>
    <property type="evidence" value="ECO:0007669"/>
    <property type="project" value="TreeGrafter"/>
</dbReference>
<keyword evidence="3" id="KW-0328">Glycosyltransferase</keyword>
<evidence type="ECO:0000256" key="7">
    <source>
        <dbReference type="ARBA" id="ARBA00022984"/>
    </source>
</evidence>
<keyword evidence="8 9" id="KW-0961">Cell wall biogenesis/degradation</keyword>
<dbReference type="Proteomes" id="UP000787472">
    <property type="component" value="Unassembled WGS sequence"/>
</dbReference>
<comment type="similarity">
    <text evidence="2">Belongs to the YkuD family.</text>
</comment>
<evidence type="ECO:0000256" key="6">
    <source>
        <dbReference type="ARBA" id="ARBA00022960"/>
    </source>
</evidence>
<dbReference type="EMBL" id="JAAONZ010000005">
    <property type="protein sequence ID" value="NHO65746.1"/>
    <property type="molecule type" value="Genomic_DNA"/>
</dbReference>
<accession>A0A9E5JUK2</accession>
<feature type="active site" description="Nucleophile" evidence="9">
    <location>
        <position position="204"/>
    </location>
</feature>
<dbReference type="PROSITE" id="PS52029">
    <property type="entry name" value="LD_TPASE"/>
    <property type="match status" value="1"/>
</dbReference>